<comment type="subcellular location">
    <subcellularLocation>
        <location evidence="1">Cytoplasm</location>
    </subcellularLocation>
</comment>
<reference evidence="4" key="1">
    <citation type="journal article" date="2019" name="Int. J. Syst. Evol. Microbiol.">
        <title>The Global Catalogue of Microorganisms (GCM) 10K type strain sequencing project: providing services to taxonomists for standard genome sequencing and annotation.</title>
        <authorList>
            <consortium name="The Broad Institute Genomics Platform"/>
            <consortium name="The Broad Institute Genome Sequencing Center for Infectious Disease"/>
            <person name="Wu L."/>
            <person name="Ma J."/>
        </authorList>
    </citation>
    <scope>NUCLEOTIDE SEQUENCE [LARGE SCALE GENOMIC DNA]</scope>
    <source>
        <strain evidence="4">KACC 12507</strain>
    </source>
</reference>
<dbReference type="PROSITE" id="PS51671">
    <property type="entry name" value="ACT"/>
    <property type="match status" value="1"/>
</dbReference>
<dbReference type="InterPro" id="IPR050990">
    <property type="entry name" value="UPF0237/GcvR_regulator"/>
</dbReference>
<proteinExistence type="predicted"/>
<dbReference type="RefSeq" id="WP_382407621.1">
    <property type="nucleotide sequence ID" value="NZ_JBHSGU010000002.1"/>
</dbReference>
<dbReference type="InterPro" id="IPR002912">
    <property type="entry name" value="ACT_dom"/>
</dbReference>
<dbReference type="Pfam" id="PF13740">
    <property type="entry name" value="ACT_6"/>
    <property type="match status" value="1"/>
</dbReference>
<sequence>MIHKHAILFAIMIDESNKKVMNMQAMVLTVIGKDKPGLIRQIAACVERANGNWLKSSFCHLSGHFAGFVEIMLPQDNHNTLIEACHTLSNLQITLLPATIEPGEQAQEFDILVTGNDRQGIVNDISHSLSNLDVSIKEMSTQCESAPNWGSPIFTADMTLACSNSTDIDDVKEALEQITDDLVVEFK</sequence>
<dbReference type="EMBL" id="JBHSGU010000002">
    <property type="protein sequence ID" value="MFC4700314.1"/>
    <property type="molecule type" value="Genomic_DNA"/>
</dbReference>
<comment type="caution">
    <text evidence="3">The sequence shown here is derived from an EMBL/GenBank/DDBJ whole genome shotgun (WGS) entry which is preliminary data.</text>
</comment>
<evidence type="ECO:0000256" key="1">
    <source>
        <dbReference type="PIRNR" id="PIRNR028103"/>
    </source>
</evidence>
<dbReference type="PANTHER" id="PTHR34875:SF6">
    <property type="entry name" value="UPF0237 PROTEIN MJ1558"/>
    <property type="match status" value="1"/>
</dbReference>
<dbReference type="SUPFAM" id="SSF55021">
    <property type="entry name" value="ACT-like"/>
    <property type="match status" value="2"/>
</dbReference>
<dbReference type="PANTHER" id="PTHR34875">
    <property type="entry name" value="UPF0237 PROTEIN MJ1558"/>
    <property type="match status" value="1"/>
</dbReference>
<evidence type="ECO:0000313" key="4">
    <source>
        <dbReference type="Proteomes" id="UP001595897"/>
    </source>
</evidence>
<name>A0ABV9LVU0_9ALTE</name>
<dbReference type="PIRSF" id="PIRSF028103">
    <property type="entry name" value="GcvR"/>
    <property type="match status" value="1"/>
</dbReference>
<dbReference type="InterPro" id="IPR016867">
    <property type="entry name" value="GcvR"/>
</dbReference>
<evidence type="ECO:0000259" key="2">
    <source>
        <dbReference type="PROSITE" id="PS51671"/>
    </source>
</evidence>
<keyword evidence="1" id="KW-0804">Transcription</keyword>
<evidence type="ECO:0000313" key="3">
    <source>
        <dbReference type="EMBL" id="MFC4700314.1"/>
    </source>
</evidence>
<keyword evidence="1" id="KW-0963">Cytoplasm</keyword>
<dbReference type="CDD" id="cd04869">
    <property type="entry name" value="ACT_GcvR_2"/>
    <property type="match status" value="1"/>
</dbReference>
<feature type="domain" description="ACT" evidence="2">
    <location>
        <begin position="110"/>
        <end position="187"/>
    </location>
</feature>
<dbReference type="Gene3D" id="3.30.70.260">
    <property type="match status" value="2"/>
</dbReference>
<gene>
    <name evidence="3" type="ORF">ACFO4O_09115</name>
</gene>
<protein>
    <recommendedName>
        <fullName evidence="1">Glycine cleavage system transcriptional repressor</fullName>
    </recommendedName>
</protein>
<dbReference type="InterPro" id="IPR045865">
    <property type="entry name" value="ACT-like_dom_sf"/>
</dbReference>
<dbReference type="Proteomes" id="UP001595897">
    <property type="component" value="Unassembled WGS sequence"/>
</dbReference>
<keyword evidence="1" id="KW-0678">Repressor</keyword>
<accession>A0ABV9LVU0</accession>
<dbReference type="Pfam" id="PF13291">
    <property type="entry name" value="ACT_4"/>
    <property type="match status" value="1"/>
</dbReference>
<keyword evidence="4" id="KW-1185">Reference proteome</keyword>
<organism evidence="3 4">
    <name type="scientific">Glaciecola siphonariae</name>
    <dbReference type="NCBI Taxonomy" id="521012"/>
    <lineage>
        <taxon>Bacteria</taxon>
        <taxon>Pseudomonadati</taxon>
        <taxon>Pseudomonadota</taxon>
        <taxon>Gammaproteobacteria</taxon>
        <taxon>Alteromonadales</taxon>
        <taxon>Alteromonadaceae</taxon>
        <taxon>Glaciecola</taxon>
    </lineage>
</organism>